<dbReference type="Proteomes" id="UP000789901">
    <property type="component" value="Unassembled WGS sequence"/>
</dbReference>
<protein>
    <submittedName>
        <fullName evidence="1">36958_t:CDS:1</fullName>
    </submittedName>
</protein>
<sequence length="49" mass="5775">LDINDSIKLETNALEEIDMIIEQSTSNLFLKQFINFYIKELTVELNEKI</sequence>
<name>A0ABN7XIX4_GIGMA</name>
<evidence type="ECO:0000313" key="2">
    <source>
        <dbReference type="Proteomes" id="UP000789901"/>
    </source>
</evidence>
<dbReference type="EMBL" id="CAJVQB010144166">
    <property type="protein sequence ID" value="CAG8854937.1"/>
    <property type="molecule type" value="Genomic_DNA"/>
</dbReference>
<evidence type="ECO:0000313" key="1">
    <source>
        <dbReference type="EMBL" id="CAG8854937.1"/>
    </source>
</evidence>
<comment type="caution">
    <text evidence="1">The sequence shown here is derived from an EMBL/GenBank/DDBJ whole genome shotgun (WGS) entry which is preliminary data.</text>
</comment>
<gene>
    <name evidence="1" type="ORF">GMARGA_LOCUS43758</name>
</gene>
<feature type="non-terminal residue" evidence="1">
    <location>
        <position position="1"/>
    </location>
</feature>
<proteinExistence type="predicted"/>
<organism evidence="1 2">
    <name type="scientific">Gigaspora margarita</name>
    <dbReference type="NCBI Taxonomy" id="4874"/>
    <lineage>
        <taxon>Eukaryota</taxon>
        <taxon>Fungi</taxon>
        <taxon>Fungi incertae sedis</taxon>
        <taxon>Mucoromycota</taxon>
        <taxon>Glomeromycotina</taxon>
        <taxon>Glomeromycetes</taxon>
        <taxon>Diversisporales</taxon>
        <taxon>Gigasporaceae</taxon>
        <taxon>Gigaspora</taxon>
    </lineage>
</organism>
<reference evidence="1 2" key="1">
    <citation type="submission" date="2021-06" db="EMBL/GenBank/DDBJ databases">
        <authorList>
            <person name="Kallberg Y."/>
            <person name="Tangrot J."/>
            <person name="Rosling A."/>
        </authorList>
    </citation>
    <scope>NUCLEOTIDE SEQUENCE [LARGE SCALE GENOMIC DNA]</scope>
    <source>
        <strain evidence="1 2">120-4 pot B 10/14</strain>
    </source>
</reference>
<keyword evidence="2" id="KW-1185">Reference proteome</keyword>
<accession>A0ABN7XIX4</accession>